<dbReference type="EMBL" id="LAZR01003824">
    <property type="protein sequence ID" value="KKN14373.1"/>
    <property type="molecule type" value="Genomic_DNA"/>
</dbReference>
<feature type="domain" description="RecA family profile 2" evidence="7">
    <location>
        <begin position="201"/>
        <end position="268"/>
    </location>
</feature>
<protein>
    <recommendedName>
        <fullName evidence="9">RecA family profile 2 domain-containing protein</fullName>
    </recommendedName>
</protein>
<feature type="domain" description="RecA family profile 1" evidence="6">
    <location>
        <begin position="25"/>
        <end position="187"/>
    </location>
</feature>
<dbReference type="GO" id="GO:0140664">
    <property type="term" value="F:ATP-dependent DNA damage sensor activity"/>
    <property type="evidence" value="ECO:0007669"/>
    <property type="project" value="InterPro"/>
</dbReference>
<dbReference type="InterPro" id="IPR013765">
    <property type="entry name" value="DNA_recomb/repair_RecA"/>
</dbReference>
<dbReference type="GO" id="GO:0006281">
    <property type="term" value="P:DNA repair"/>
    <property type="evidence" value="ECO:0007669"/>
    <property type="project" value="InterPro"/>
</dbReference>
<proteinExistence type="inferred from homology"/>
<comment type="similarity">
    <text evidence="1">Belongs to the RecA family.</text>
</comment>
<dbReference type="PRINTS" id="PR00142">
    <property type="entry name" value="RECA"/>
</dbReference>
<dbReference type="PANTHER" id="PTHR45900:SF1">
    <property type="entry name" value="MITOCHONDRIAL DNA REPAIR PROTEIN RECA HOMOLOG-RELATED"/>
    <property type="match status" value="1"/>
</dbReference>
<evidence type="ECO:0000256" key="3">
    <source>
        <dbReference type="ARBA" id="ARBA00022840"/>
    </source>
</evidence>
<dbReference type="InterPro" id="IPR049428">
    <property type="entry name" value="RecA-like_N"/>
</dbReference>
<dbReference type="PANTHER" id="PTHR45900">
    <property type="entry name" value="RECA"/>
    <property type="match status" value="1"/>
</dbReference>
<dbReference type="InterPro" id="IPR023400">
    <property type="entry name" value="RecA_C_sf"/>
</dbReference>
<evidence type="ECO:0000256" key="5">
    <source>
        <dbReference type="ARBA" id="ARBA00023172"/>
    </source>
</evidence>
<dbReference type="PROSITE" id="PS50163">
    <property type="entry name" value="RECA_3"/>
    <property type="match status" value="1"/>
</dbReference>
<dbReference type="GO" id="GO:0003697">
    <property type="term" value="F:single-stranded DNA binding"/>
    <property type="evidence" value="ECO:0007669"/>
    <property type="project" value="InterPro"/>
</dbReference>
<dbReference type="InterPro" id="IPR027417">
    <property type="entry name" value="P-loop_NTPase"/>
</dbReference>
<keyword evidence="2" id="KW-0547">Nucleotide-binding</keyword>
<dbReference type="SMART" id="SM00382">
    <property type="entry name" value="AAA"/>
    <property type="match status" value="1"/>
</dbReference>
<evidence type="ECO:0000256" key="1">
    <source>
        <dbReference type="ARBA" id="ARBA00009391"/>
    </source>
</evidence>
<keyword evidence="5" id="KW-0233">DNA recombination</keyword>
<accession>A0A0F9RAF4</accession>
<evidence type="ECO:0000313" key="8">
    <source>
        <dbReference type="EMBL" id="KKN14373.1"/>
    </source>
</evidence>
<dbReference type="PROSITE" id="PS50162">
    <property type="entry name" value="RECA_2"/>
    <property type="match status" value="1"/>
</dbReference>
<dbReference type="Gene3D" id="3.30.250.10">
    <property type="entry name" value="RecA protein, C-terminal domain"/>
    <property type="match status" value="1"/>
</dbReference>
<dbReference type="AlphaFoldDB" id="A0A0F9RAF4"/>
<organism evidence="8">
    <name type="scientific">marine sediment metagenome</name>
    <dbReference type="NCBI Taxonomy" id="412755"/>
    <lineage>
        <taxon>unclassified sequences</taxon>
        <taxon>metagenomes</taxon>
        <taxon>ecological metagenomes</taxon>
    </lineage>
</organism>
<evidence type="ECO:0000259" key="7">
    <source>
        <dbReference type="PROSITE" id="PS50163"/>
    </source>
</evidence>
<dbReference type="SUPFAM" id="SSF54752">
    <property type="entry name" value="RecA protein, C-terminal domain"/>
    <property type="match status" value="1"/>
</dbReference>
<dbReference type="Gene3D" id="3.40.50.300">
    <property type="entry name" value="P-loop containing nucleotide triphosphate hydrolases"/>
    <property type="match status" value="1"/>
</dbReference>
<evidence type="ECO:0008006" key="9">
    <source>
        <dbReference type="Google" id="ProtNLM"/>
    </source>
</evidence>
<dbReference type="Pfam" id="PF00154">
    <property type="entry name" value="RecA_N"/>
    <property type="match status" value="1"/>
</dbReference>
<reference evidence="8" key="1">
    <citation type="journal article" date="2015" name="Nature">
        <title>Complex archaea that bridge the gap between prokaryotes and eukaryotes.</title>
        <authorList>
            <person name="Spang A."/>
            <person name="Saw J.H."/>
            <person name="Jorgensen S.L."/>
            <person name="Zaremba-Niedzwiedzka K."/>
            <person name="Martijn J."/>
            <person name="Lind A.E."/>
            <person name="van Eijk R."/>
            <person name="Schleper C."/>
            <person name="Guy L."/>
            <person name="Ettema T.J."/>
        </authorList>
    </citation>
    <scope>NUCLEOTIDE SEQUENCE</scope>
</reference>
<name>A0A0F9RAF4_9ZZZZ</name>
<gene>
    <name evidence="8" type="ORF">LCGC14_0996780</name>
</gene>
<dbReference type="InterPro" id="IPR003593">
    <property type="entry name" value="AAA+_ATPase"/>
</dbReference>
<dbReference type="InterPro" id="IPR020587">
    <property type="entry name" value="RecA_monomer-monomer_interface"/>
</dbReference>
<dbReference type="GO" id="GO:0006310">
    <property type="term" value="P:DNA recombination"/>
    <property type="evidence" value="ECO:0007669"/>
    <property type="project" value="UniProtKB-KW"/>
</dbReference>
<dbReference type="GO" id="GO:0005524">
    <property type="term" value="F:ATP binding"/>
    <property type="evidence" value="ECO:0007669"/>
    <property type="project" value="UniProtKB-KW"/>
</dbReference>
<comment type="caution">
    <text evidence="8">The sequence shown here is derived from an EMBL/GenBank/DDBJ whole genome shotgun (WGS) entry which is preliminary data.</text>
</comment>
<evidence type="ECO:0000256" key="4">
    <source>
        <dbReference type="ARBA" id="ARBA00023125"/>
    </source>
</evidence>
<evidence type="ECO:0000259" key="6">
    <source>
        <dbReference type="PROSITE" id="PS50162"/>
    </source>
</evidence>
<dbReference type="InterPro" id="IPR020588">
    <property type="entry name" value="RecA_ATP-bd"/>
</dbReference>
<dbReference type="SUPFAM" id="SSF52540">
    <property type="entry name" value="P-loop containing nucleoside triphosphate hydrolases"/>
    <property type="match status" value="1"/>
</dbReference>
<keyword evidence="3" id="KW-0067">ATP-binding</keyword>
<sequence length="342" mass="37550">MAKKSFVQNITEEFGEEVLTASSTVRQIIPTSSLAVNVSTGIGGIPKGRFTHIHGPDSAGKTTLGLDIAKNSLEHNGKVLYIDVEQTLDEGLVKSMIGDLRDDENFVVAMPRSAEDAFVLTERAIDSGEFDLIIFDSIGALSPSKELEDDFGDAHYALVARLMTTFFKRNAFNVRVNDIAFVFLNQVRANIGSFIKTFEIPGGHALKHYSSLTISLFKSEKIEIKKGDPKTAIGNKVKFSILKNKVGVPHRAGTFPIIWGDGLHIIRDVIDFATDLGVLSQRGPYKAFEDETLGLGILKTIELLEEDQELLDKITETCYNVVGVESKSPNNLTEEEVDGKDD</sequence>
<keyword evidence="4" id="KW-0238">DNA-binding</keyword>
<evidence type="ECO:0000256" key="2">
    <source>
        <dbReference type="ARBA" id="ARBA00022741"/>
    </source>
</evidence>